<keyword evidence="4 10" id="KW-0136">Cellulose degradation</keyword>
<dbReference type="Pfam" id="PF00759">
    <property type="entry name" value="Glyco_hydro_9"/>
    <property type="match status" value="1"/>
</dbReference>
<dbReference type="PROSITE" id="PS00698">
    <property type="entry name" value="GH9_3"/>
    <property type="match status" value="1"/>
</dbReference>
<evidence type="ECO:0000256" key="5">
    <source>
        <dbReference type="ARBA" id="ARBA00023277"/>
    </source>
</evidence>
<feature type="region of interest" description="Disordered" evidence="11">
    <location>
        <begin position="116"/>
        <end position="141"/>
    </location>
</feature>
<keyword evidence="5 8" id="KW-0119">Carbohydrate metabolism</keyword>
<feature type="domain" description="Glycoside hydrolase family 9" evidence="12">
    <location>
        <begin position="143"/>
        <end position="556"/>
    </location>
</feature>
<evidence type="ECO:0000256" key="6">
    <source>
        <dbReference type="ARBA" id="ARBA00023295"/>
    </source>
</evidence>
<keyword evidence="14" id="KW-1185">Reference proteome</keyword>
<evidence type="ECO:0000256" key="4">
    <source>
        <dbReference type="ARBA" id="ARBA00023001"/>
    </source>
</evidence>
<dbReference type="PROSITE" id="PS00592">
    <property type="entry name" value="GH9_2"/>
    <property type="match status" value="1"/>
</dbReference>
<dbReference type="InterPro" id="IPR012341">
    <property type="entry name" value="6hp_glycosidase-like_sf"/>
</dbReference>
<sequence>MTSTAFLLLLVLAGTSAYTTSVNTWWDGFEIKVRMPICKNINAYTIRFSLNQNIDKLDADWLGTVQSGQTNNFQIKKTDEPLSGGTTKEFAIVGRTWGRQPDGIDLTSFSIDELSTCSGSGDSGKTASSGTAVKRGSSGPKNYASALQKSILFYDAQRSGKLPSNNPISWRGDSALSDSVTGGWYDAGDNVKFTFTIAYAATTQLWSLRRFNKGYVSASRRAGALSSVKWGLDFLLKSWRPGSSPPSSGRLVAQIGDGHVDHAYWGRPENMNMARPTTWLSSSKPGSNVAGETAAALALGYLVFKNDKPVYASKLLTAAKQVFAFAERYQGEYDTQGFYPSSGSKDELCVAAVWLKRATGQSTYLNKAKGFYTSAWNAWAYSWDDKKIACQLLLYEETKESQYKQKVVSFLDEWNGGGVPQTPCGLAWRDAWGSNRYAANAAFIALVAAKDGINPTRYVDFAKKQIDYMLGDNNKCFSYLIGFGDTYPKEPHHRGASCRAVSWNDCEKSGSNPYPNQLTGALVGGPGRYDDYVDSRQDYQKNEVAIDYNAGFQGALAGLLSLDTIPSTNNKCPCN</sequence>
<evidence type="ECO:0000256" key="2">
    <source>
        <dbReference type="ARBA" id="ARBA00007072"/>
    </source>
</evidence>
<evidence type="ECO:0000256" key="7">
    <source>
        <dbReference type="ARBA" id="ARBA00023326"/>
    </source>
</evidence>
<dbReference type="GO" id="GO:0008810">
    <property type="term" value="F:cellulase activity"/>
    <property type="evidence" value="ECO:0007669"/>
    <property type="project" value="UniProtKB-EC"/>
</dbReference>
<dbReference type="EC" id="3.2.1.4" evidence="10"/>
<dbReference type="InterPro" id="IPR018221">
    <property type="entry name" value="Glyco_hydro_9_His_AS"/>
</dbReference>
<evidence type="ECO:0000259" key="12">
    <source>
        <dbReference type="Pfam" id="PF00759"/>
    </source>
</evidence>
<feature type="compositionally biased region" description="Polar residues" evidence="11">
    <location>
        <begin position="116"/>
        <end position="131"/>
    </location>
</feature>
<feature type="active site" evidence="9">
    <location>
        <position position="543"/>
    </location>
</feature>
<feature type="active site" evidence="8">
    <location>
        <position position="492"/>
    </location>
</feature>
<dbReference type="Gene3D" id="1.50.10.10">
    <property type="match status" value="1"/>
</dbReference>
<gene>
    <name evidence="13" type="ORF">BaRGS_00027360</name>
</gene>
<comment type="caution">
    <text evidence="13">The sequence shown here is derived from an EMBL/GenBank/DDBJ whole genome shotgun (WGS) entry which is preliminary data.</text>
</comment>
<dbReference type="AlphaFoldDB" id="A0ABD0K2F0"/>
<evidence type="ECO:0000313" key="13">
    <source>
        <dbReference type="EMBL" id="KAK7481404.1"/>
    </source>
</evidence>
<dbReference type="EMBL" id="JACVVK020000263">
    <property type="protein sequence ID" value="KAK7481404.1"/>
    <property type="molecule type" value="Genomic_DNA"/>
</dbReference>
<keyword evidence="6 8" id="KW-0326">Glycosidase</keyword>
<evidence type="ECO:0000256" key="1">
    <source>
        <dbReference type="ARBA" id="ARBA00000966"/>
    </source>
</evidence>
<evidence type="ECO:0000313" key="14">
    <source>
        <dbReference type="Proteomes" id="UP001519460"/>
    </source>
</evidence>
<dbReference type="InterPro" id="IPR001701">
    <property type="entry name" value="Glyco_hydro_9"/>
</dbReference>
<keyword evidence="7 8" id="KW-0624">Polysaccharide degradation</keyword>
<dbReference type="GO" id="GO:0030245">
    <property type="term" value="P:cellulose catabolic process"/>
    <property type="evidence" value="ECO:0007669"/>
    <property type="project" value="UniProtKB-KW"/>
</dbReference>
<evidence type="ECO:0000256" key="10">
    <source>
        <dbReference type="RuleBase" id="RU361166"/>
    </source>
</evidence>
<proteinExistence type="inferred from homology"/>
<evidence type="ECO:0000256" key="9">
    <source>
        <dbReference type="PROSITE-ProRule" id="PRU10060"/>
    </source>
</evidence>
<dbReference type="Proteomes" id="UP001519460">
    <property type="component" value="Unassembled WGS sequence"/>
</dbReference>
<feature type="chain" id="PRO_5044527296" description="Endoglucanase" evidence="10">
    <location>
        <begin position="18"/>
        <end position="575"/>
    </location>
</feature>
<dbReference type="SUPFAM" id="SSF48208">
    <property type="entry name" value="Six-hairpin glycosidases"/>
    <property type="match status" value="1"/>
</dbReference>
<keyword evidence="10" id="KW-0732">Signal</keyword>
<comment type="similarity">
    <text evidence="2 8 10">Belongs to the glycosyl hydrolase 9 (cellulase E) family.</text>
</comment>
<reference evidence="13 14" key="1">
    <citation type="journal article" date="2023" name="Sci. Data">
        <title>Genome assembly of the Korean intertidal mud-creeper Batillaria attramentaria.</title>
        <authorList>
            <person name="Patra A.K."/>
            <person name="Ho P.T."/>
            <person name="Jun S."/>
            <person name="Lee S.J."/>
            <person name="Kim Y."/>
            <person name="Won Y.J."/>
        </authorList>
    </citation>
    <scope>NUCLEOTIDE SEQUENCE [LARGE SCALE GENOMIC DNA]</scope>
    <source>
        <strain evidence="13">Wonlab-2016</strain>
    </source>
</reference>
<dbReference type="InterPro" id="IPR033126">
    <property type="entry name" value="Glyco_hydro_9_Asp/Glu_AS"/>
</dbReference>
<organism evidence="13 14">
    <name type="scientific">Batillaria attramentaria</name>
    <dbReference type="NCBI Taxonomy" id="370345"/>
    <lineage>
        <taxon>Eukaryota</taxon>
        <taxon>Metazoa</taxon>
        <taxon>Spiralia</taxon>
        <taxon>Lophotrochozoa</taxon>
        <taxon>Mollusca</taxon>
        <taxon>Gastropoda</taxon>
        <taxon>Caenogastropoda</taxon>
        <taxon>Sorbeoconcha</taxon>
        <taxon>Cerithioidea</taxon>
        <taxon>Batillariidae</taxon>
        <taxon>Batillaria</taxon>
    </lineage>
</organism>
<comment type="catalytic activity">
    <reaction evidence="1 10">
        <text>Endohydrolysis of (1-&gt;4)-beta-D-glucosidic linkages in cellulose, lichenin and cereal beta-D-glucans.</text>
        <dbReference type="EC" id="3.2.1.4"/>
    </reaction>
</comment>
<dbReference type="InterPro" id="IPR008928">
    <property type="entry name" value="6-hairpin_glycosidase_sf"/>
</dbReference>
<protein>
    <recommendedName>
        <fullName evidence="10">Endoglucanase</fullName>
        <ecNumber evidence="10">3.2.1.4</ecNumber>
    </recommendedName>
</protein>
<feature type="active site" evidence="9">
    <location>
        <position position="534"/>
    </location>
</feature>
<accession>A0ABD0K2F0</accession>
<evidence type="ECO:0000256" key="8">
    <source>
        <dbReference type="PROSITE-ProRule" id="PRU10059"/>
    </source>
</evidence>
<name>A0ABD0K2F0_9CAEN</name>
<keyword evidence="3 8" id="KW-0378">Hydrolase</keyword>
<evidence type="ECO:0000256" key="3">
    <source>
        <dbReference type="ARBA" id="ARBA00022801"/>
    </source>
</evidence>
<evidence type="ECO:0000256" key="11">
    <source>
        <dbReference type="SAM" id="MobiDB-lite"/>
    </source>
</evidence>
<feature type="signal peptide" evidence="10">
    <location>
        <begin position="1"/>
        <end position="17"/>
    </location>
</feature>
<dbReference type="PANTHER" id="PTHR22298">
    <property type="entry name" value="ENDO-1,4-BETA-GLUCANASE"/>
    <property type="match status" value="1"/>
</dbReference>